<dbReference type="Gene3D" id="3.30.710.10">
    <property type="entry name" value="Potassium Channel Kv1.1, Chain A"/>
    <property type="match status" value="1"/>
</dbReference>
<name>A0A7S1ADF0_NOCSC</name>
<evidence type="ECO:0000313" key="2">
    <source>
        <dbReference type="EMBL" id="CAD8850611.1"/>
    </source>
</evidence>
<evidence type="ECO:0000259" key="1">
    <source>
        <dbReference type="Pfam" id="PF00651"/>
    </source>
</evidence>
<dbReference type="EMBL" id="HBFQ01035375">
    <property type="protein sequence ID" value="CAD8850611.1"/>
    <property type="molecule type" value="Transcribed_RNA"/>
</dbReference>
<protein>
    <recommendedName>
        <fullName evidence="1">BTB domain-containing protein</fullName>
    </recommendedName>
</protein>
<dbReference type="InterPro" id="IPR011333">
    <property type="entry name" value="SKP1/BTB/POZ_sf"/>
</dbReference>
<gene>
    <name evidence="2" type="ORF">NSCI0253_LOCUS24961</name>
</gene>
<dbReference type="InterPro" id="IPR000210">
    <property type="entry name" value="BTB/POZ_dom"/>
</dbReference>
<accession>A0A7S1ADF0</accession>
<sequence length="462" mass="51884">MSLFEPPVAQLALGWYNSTPLPNYEPEAEPLGTVEPTALSRRLLGVFDDGLYCDTFYKISGSEPVGAHRIVVGRNPDLDLGEATSRVVTVVGMAPDTLRAVLRSHYIDITMTGVFANMGPRSSLETLRSTLTDEERVAVEAVFGPLDASRWAELSQTVRSGRFFDCKLLVDGGVDVPSHRAILAGAQDGHYFSAAWRWPGAGQAVRIPEGLSRDALMDLLQLRYGSEKVDSERILEVRHYAELFDWPEAREFCEAELESLLSDPSSVEAASLLAVYTHTEEKNVSVPAHLKAAALAGVVRQWSKVTEIAEEALGQSRYIELQALSRIRNRDGVVFGNLEEYLHACSDDLTEWERSLSQDANNAVRKQLERGWAYWHQVLFAHGRIAGADVAERWRERVRAMRERLREERAHEQAKRLRLADGRLWFEPTFEWREVPSNAVCPGGLEYRLDMETGRNFARLCA</sequence>
<dbReference type="Pfam" id="PF00651">
    <property type="entry name" value="BTB"/>
    <property type="match status" value="1"/>
</dbReference>
<dbReference type="SUPFAM" id="SSF54695">
    <property type="entry name" value="POZ domain"/>
    <property type="match status" value="1"/>
</dbReference>
<dbReference type="AlphaFoldDB" id="A0A7S1ADF0"/>
<organism evidence="2">
    <name type="scientific">Noctiluca scintillans</name>
    <name type="common">Sea sparkle</name>
    <name type="synonym">Red tide dinoflagellate</name>
    <dbReference type="NCBI Taxonomy" id="2966"/>
    <lineage>
        <taxon>Eukaryota</taxon>
        <taxon>Sar</taxon>
        <taxon>Alveolata</taxon>
        <taxon>Dinophyceae</taxon>
        <taxon>Noctilucales</taxon>
        <taxon>Noctilucaceae</taxon>
        <taxon>Noctiluca</taxon>
    </lineage>
</organism>
<feature type="domain" description="BTB" evidence="1">
    <location>
        <begin position="157"/>
        <end position="258"/>
    </location>
</feature>
<reference evidence="2" key="1">
    <citation type="submission" date="2021-01" db="EMBL/GenBank/DDBJ databases">
        <authorList>
            <person name="Corre E."/>
            <person name="Pelletier E."/>
            <person name="Niang G."/>
            <person name="Scheremetjew M."/>
            <person name="Finn R."/>
            <person name="Kale V."/>
            <person name="Holt S."/>
            <person name="Cochrane G."/>
            <person name="Meng A."/>
            <person name="Brown T."/>
            <person name="Cohen L."/>
        </authorList>
    </citation>
    <scope>NUCLEOTIDE SEQUENCE</scope>
</reference>
<proteinExistence type="predicted"/>